<evidence type="ECO:0000313" key="4">
    <source>
        <dbReference type="EMBL" id="CAH1421522.1"/>
    </source>
</evidence>
<dbReference type="InterPro" id="IPR001680">
    <property type="entry name" value="WD40_rpt"/>
</dbReference>
<dbReference type="PANTHER" id="PTHR19920:SF4">
    <property type="entry name" value="CYTOSOLIC IRON-SULFUR PROTEIN ASSEMBLY PROTEIN CIAO1 HOMOLOG-RELATED"/>
    <property type="match status" value="1"/>
</dbReference>
<evidence type="ECO:0008006" key="6">
    <source>
        <dbReference type="Google" id="ProtNLM"/>
    </source>
</evidence>
<gene>
    <name evidence="4" type="ORF">LVIROSA_LOCUS8919</name>
</gene>
<dbReference type="Pfam" id="PF00400">
    <property type="entry name" value="WD40"/>
    <property type="match status" value="3"/>
</dbReference>
<evidence type="ECO:0000256" key="1">
    <source>
        <dbReference type="ARBA" id="ARBA00022574"/>
    </source>
</evidence>
<keyword evidence="1 3" id="KW-0853">WD repeat</keyword>
<dbReference type="InterPro" id="IPR036322">
    <property type="entry name" value="WD40_repeat_dom_sf"/>
</dbReference>
<proteinExistence type="predicted"/>
<dbReference type="PROSITE" id="PS00678">
    <property type="entry name" value="WD_REPEATS_1"/>
    <property type="match status" value="1"/>
</dbReference>
<sequence length="265" mass="29290">MEVSVVTEAGQTTALLIPNFFATFMAHPMQSSTIIQDTLLLSSLLIVSISSSRLPGIVCNIDRVNLQSLKLLGVQEIGISLYCPWTLILLSQVNGSEIAISTKGYTGKGRTVYDISFSRLQFSLKEGHENEVKSVSWNASGSLFATCSRDKCVWIWEVLPGNEYHWVSVLQGHTQDVKMVHWHPTVDVLFSCSCDNTIKVWANDGDSDAWCCVQPLGESNSGHSFTVWGLSFNSTGDKIVTCSDDLTIKVWDVDIMKRKVNSVYG</sequence>
<evidence type="ECO:0000256" key="3">
    <source>
        <dbReference type="PROSITE-ProRule" id="PRU00221"/>
    </source>
</evidence>
<keyword evidence="5" id="KW-1185">Reference proteome</keyword>
<dbReference type="GO" id="GO:0016226">
    <property type="term" value="P:iron-sulfur cluster assembly"/>
    <property type="evidence" value="ECO:0007669"/>
    <property type="project" value="TreeGrafter"/>
</dbReference>
<dbReference type="PROSITE" id="PS50082">
    <property type="entry name" value="WD_REPEATS_2"/>
    <property type="match status" value="3"/>
</dbReference>
<dbReference type="SUPFAM" id="SSF50978">
    <property type="entry name" value="WD40 repeat-like"/>
    <property type="match status" value="1"/>
</dbReference>
<accession>A0AAU9M4P6</accession>
<dbReference type="Gene3D" id="2.130.10.10">
    <property type="entry name" value="YVTN repeat-like/Quinoprotein amine dehydrogenase"/>
    <property type="match status" value="1"/>
</dbReference>
<dbReference type="PROSITE" id="PS50294">
    <property type="entry name" value="WD_REPEATS_REGION"/>
    <property type="match status" value="3"/>
</dbReference>
<reference evidence="4 5" key="1">
    <citation type="submission" date="2022-01" db="EMBL/GenBank/DDBJ databases">
        <authorList>
            <person name="Xiong W."/>
            <person name="Schranz E."/>
        </authorList>
    </citation>
    <scope>NUCLEOTIDE SEQUENCE [LARGE SCALE GENOMIC DNA]</scope>
</reference>
<feature type="repeat" description="WD" evidence="3">
    <location>
        <begin position="220"/>
        <end position="254"/>
    </location>
</feature>
<dbReference type="SMART" id="SM00320">
    <property type="entry name" value="WD40"/>
    <property type="match status" value="3"/>
</dbReference>
<protein>
    <recommendedName>
        <fullName evidence="6">Cytosolic iron-sulfur protein assembly protein CIAO1 homolog</fullName>
    </recommendedName>
</protein>
<dbReference type="PANTHER" id="PTHR19920">
    <property type="entry name" value="WD40 PROTEIN CIAO1"/>
    <property type="match status" value="1"/>
</dbReference>
<dbReference type="InterPro" id="IPR015943">
    <property type="entry name" value="WD40/YVTN_repeat-like_dom_sf"/>
</dbReference>
<organism evidence="4 5">
    <name type="scientific">Lactuca virosa</name>
    <dbReference type="NCBI Taxonomy" id="75947"/>
    <lineage>
        <taxon>Eukaryota</taxon>
        <taxon>Viridiplantae</taxon>
        <taxon>Streptophyta</taxon>
        <taxon>Embryophyta</taxon>
        <taxon>Tracheophyta</taxon>
        <taxon>Spermatophyta</taxon>
        <taxon>Magnoliopsida</taxon>
        <taxon>eudicotyledons</taxon>
        <taxon>Gunneridae</taxon>
        <taxon>Pentapetalae</taxon>
        <taxon>asterids</taxon>
        <taxon>campanulids</taxon>
        <taxon>Asterales</taxon>
        <taxon>Asteraceae</taxon>
        <taxon>Cichorioideae</taxon>
        <taxon>Cichorieae</taxon>
        <taxon>Lactucinae</taxon>
        <taxon>Lactuca</taxon>
    </lineage>
</organism>
<dbReference type="Proteomes" id="UP001157418">
    <property type="component" value="Unassembled WGS sequence"/>
</dbReference>
<feature type="repeat" description="WD" evidence="3">
    <location>
        <begin position="125"/>
        <end position="158"/>
    </location>
</feature>
<feature type="repeat" description="WD" evidence="3">
    <location>
        <begin position="170"/>
        <end position="201"/>
    </location>
</feature>
<dbReference type="GO" id="GO:0097361">
    <property type="term" value="C:cytosolic [4Fe-4S] assembly targeting complex"/>
    <property type="evidence" value="ECO:0007669"/>
    <property type="project" value="TreeGrafter"/>
</dbReference>
<dbReference type="EMBL" id="CAKMRJ010001112">
    <property type="protein sequence ID" value="CAH1421522.1"/>
    <property type="molecule type" value="Genomic_DNA"/>
</dbReference>
<dbReference type="InterPro" id="IPR019775">
    <property type="entry name" value="WD40_repeat_CS"/>
</dbReference>
<name>A0AAU9M4P6_9ASTR</name>
<evidence type="ECO:0000256" key="2">
    <source>
        <dbReference type="ARBA" id="ARBA00022737"/>
    </source>
</evidence>
<evidence type="ECO:0000313" key="5">
    <source>
        <dbReference type="Proteomes" id="UP001157418"/>
    </source>
</evidence>
<dbReference type="AlphaFoldDB" id="A0AAU9M4P6"/>
<keyword evidence="2" id="KW-0677">Repeat</keyword>
<comment type="caution">
    <text evidence="4">The sequence shown here is derived from an EMBL/GenBank/DDBJ whole genome shotgun (WGS) entry which is preliminary data.</text>
</comment>